<sequence length="212" mass="22392">MIRVLLADDQRLFREALALLLSVQAEIDVVGEAADGAQAVELAARTSPDVVLMDLRMPVMDGVTATRRLRAAHPAVQVIALTTFDDDADVFPAIQAGAIGYLLKDASSQRLMEAIRAAVRGESVLEPGVAAKLVSRVAQLPPPVPAPLVAPLSGRELDVVRLLAGGRSNREIASALFLAEGTVKNHVTSALAKLGARDRTQAALRARELGLL</sequence>
<dbReference type="PANTHER" id="PTHR43214">
    <property type="entry name" value="TWO-COMPONENT RESPONSE REGULATOR"/>
    <property type="match status" value="1"/>
</dbReference>
<keyword evidence="1 5" id="KW-0597">Phosphoprotein</keyword>
<accession>A0A9Q9MG04</accession>
<dbReference type="EMBL" id="CP073767">
    <property type="protein sequence ID" value="UWZ51101.1"/>
    <property type="molecule type" value="Genomic_DNA"/>
</dbReference>
<dbReference type="Pfam" id="PF00072">
    <property type="entry name" value="Response_reg"/>
    <property type="match status" value="1"/>
</dbReference>
<evidence type="ECO:0000259" key="6">
    <source>
        <dbReference type="PROSITE" id="PS50043"/>
    </source>
</evidence>
<evidence type="ECO:0000256" key="1">
    <source>
        <dbReference type="ARBA" id="ARBA00022553"/>
    </source>
</evidence>
<dbReference type="InterPro" id="IPR001789">
    <property type="entry name" value="Sig_transdc_resp-reg_receiver"/>
</dbReference>
<reference evidence="8" key="1">
    <citation type="submission" date="2021-04" db="EMBL/GenBank/DDBJ databases">
        <title>Dactylosporangium aurantiacum NRRL B-8018 full assembly.</title>
        <authorList>
            <person name="Hartkoorn R.C."/>
            <person name="Beaudoing E."/>
            <person name="Hot D."/>
        </authorList>
    </citation>
    <scope>NUCLEOTIDE SEQUENCE</scope>
    <source>
        <strain evidence="8">NRRL B-8018</strain>
    </source>
</reference>
<proteinExistence type="predicted"/>
<dbReference type="OrthoDB" id="9808843at2"/>
<evidence type="ECO:0000256" key="4">
    <source>
        <dbReference type="ARBA" id="ARBA00023163"/>
    </source>
</evidence>
<evidence type="ECO:0000313" key="9">
    <source>
        <dbReference type="Proteomes" id="UP001058003"/>
    </source>
</evidence>
<evidence type="ECO:0000256" key="3">
    <source>
        <dbReference type="ARBA" id="ARBA00023125"/>
    </source>
</evidence>
<dbReference type="PRINTS" id="PR00038">
    <property type="entry name" value="HTHLUXR"/>
</dbReference>
<dbReference type="SMART" id="SM00421">
    <property type="entry name" value="HTH_LUXR"/>
    <property type="match status" value="1"/>
</dbReference>
<organism evidence="8 9">
    <name type="scientific">Dactylosporangium aurantiacum</name>
    <dbReference type="NCBI Taxonomy" id="35754"/>
    <lineage>
        <taxon>Bacteria</taxon>
        <taxon>Bacillati</taxon>
        <taxon>Actinomycetota</taxon>
        <taxon>Actinomycetes</taxon>
        <taxon>Micromonosporales</taxon>
        <taxon>Micromonosporaceae</taxon>
        <taxon>Dactylosporangium</taxon>
    </lineage>
</organism>
<protein>
    <submittedName>
        <fullName evidence="8">Response regulator transcription factor</fullName>
    </submittedName>
</protein>
<keyword evidence="4" id="KW-0804">Transcription</keyword>
<dbReference type="PROSITE" id="PS50110">
    <property type="entry name" value="RESPONSE_REGULATORY"/>
    <property type="match status" value="1"/>
</dbReference>
<dbReference type="CDD" id="cd06170">
    <property type="entry name" value="LuxR_C_like"/>
    <property type="match status" value="1"/>
</dbReference>
<dbReference type="Pfam" id="PF00196">
    <property type="entry name" value="GerE"/>
    <property type="match status" value="1"/>
</dbReference>
<evidence type="ECO:0000313" key="8">
    <source>
        <dbReference type="EMBL" id="UWZ51101.1"/>
    </source>
</evidence>
<dbReference type="InterPro" id="IPR016032">
    <property type="entry name" value="Sig_transdc_resp-reg_C-effctor"/>
</dbReference>
<dbReference type="RefSeq" id="WP_033366328.1">
    <property type="nucleotide sequence ID" value="NZ_CP073767.1"/>
</dbReference>
<dbReference type="GO" id="GO:0006355">
    <property type="term" value="P:regulation of DNA-templated transcription"/>
    <property type="evidence" value="ECO:0007669"/>
    <property type="project" value="InterPro"/>
</dbReference>
<dbReference type="PROSITE" id="PS00622">
    <property type="entry name" value="HTH_LUXR_1"/>
    <property type="match status" value="1"/>
</dbReference>
<dbReference type="KEGG" id="daur:Daura_30570"/>
<evidence type="ECO:0000259" key="7">
    <source>
        <dbReference type="PROSITE" id="PS50110"/>
    </source>
</evidence>
<keyword evidence="2" id="KW-0805">Transcription regulation</keyword>
<dbReference type="InterPro" id="IPR039420">
    <property type="entry name" value="WalR-like"/>
</dbReference>
<feature type="domain" description="HTH luxR-type" evidence="6">
    <location>
        <begin position="145"/>
        <end position="210"/>
    </location>
</feature>
<dbReference type="GO" id="GO:0003677">
    <property type="term" value="F:DNA binding"/>
    <property type="evidence" value="ECO:0007669"/>
    <property type="project" value="UniProtKB-KW"/>
</dbReference>
<dbReference type="Gene3D" id="3.40.50.2300">
    <property type="match status" value="1"/>
</dbReference>
<keyword evidence="9" id="KW-1185">Reference proteome</keyword>
<dbReference type="CDD" id="cd17535">
    <property type="entry name" value="REC_NarL-like"/>
    <property type="match status" value="1"/>
</dbReference>
<dbReference type="Proteomes" id="UP001058003">
    <property type="component" value="Chromosome"/>
</dbReference>
<evidence type="ECO:0000256" key="5">
    <source>
        <dbReference type="PROSITE-ProRule" id="PRU00169"/>
    </source>
</evidence>
<dbReference type="InterPro" id="IPR000792">
    <property type="entry name" value="Tscrpt_reg_LuxR_C"/>
</dbReference>
<dbReference type="SMART" id="SM00448">
    <property type="entry name" value="REC"/>
    <property type="match status" value="1"/>
</dbReference>
<dbReference type="AlphaFoldDB" id="A0A9Q9MG04"/>
<feature type="domain" description="Response regulatory" evidence="7">
    <location>
        <begin position="3"/>
        <end position="119"/>
    </location>
</feature>
<dbReference type="PROSITE" id="PS50043">
    <property type="entry name" value="HTH_LUXR_2"/>
    <property type="match status" value="1"/>
</dbReference>
<dbReference type="InterPro" id="IPR058245">
    <property type="entry name" value="NreC/VraR/RcsB-like_REC"/>
</dbReference>
<dbReference type="InterPro" id="IPR011006">
    <property type="entry name" value="CheY-like_superfamily"/>
</dbReference>
<evidence type="ECO:0000256" key="2">
    <source>
        <dbReference type="ARBA" id="ARBA00023015"/>
    </source>
</evidence>
<name>A0A9Q9MG04_9ACTN</name>
<gene>
    <name evidence="8" type="ORF">Daura_30570</name>
</gene>
<dbReference type="PANTHER" id="PTHR43214:SF24">
    <property type="entry name" value="TRANSCRIPTIONAL REGULATORY PROTEIN NARL-RELATED"/>
    <property type="match status" value="1"/>
</dbReference>
<keyword evidence="3" id="KW-0238">DNA-binding</keyword>
<dbReference type="GO" id="GO:0000160">
    <property type="term" value="P:phosphorelay signal transduction system"/>
    <property type="evidence" value="ECO:0007669"/>
    <property type="project" value="InterPro"/>
</dbReference>
<dbReference type="SUPFAM" id="SSF46894">
    <property type="entry name" value="C-terminal effector domain of the bipartite response regulators"/>
    <property type="match status" value="1"/>
</dbReference>
<dbReference type="SUPFAM" id="SSF52172">
    <property type="entry name" value="CheY-like"/>
    <property type="match status" value="1"/>
</dbReference>
<feature type="modified residue" description="4-aspartylphosphate" evidence="5">
    <location>
        <position position="54"/>
    </location>
</feature>